<dbReference type="InterPro" id="IPR046848">
    <property type="entry name" value="E_motif"/>
</dbReference>
<evidence type="ECO:0000313" key="4">
    <source>
        <dbReference type="EMBL" id="RDX82614.1"/>
    </source>
</evidence>
<dbReference type="Gene3D" id="1.25.40.10">
    <property type="entry name" value="Tetratricopeptide repeat domain"/>
    <property type="match status" value="4"/>
</dbReference>
<feature type="repeat" description="PPR" evidence="3">
    <location>
        <begin position="400"/>
        <end position="434"/>
    </location>
</feature>
<dbReference type="FunFam" id="1.25.40.10:FF:000073">
    <property type="entry name" value="Pentatricopeptide repeat-containing protein chloroplastic"/>
    <property type="match status" value="1"/>
</dbReference>
<dbReference type="PANTHER" id="PTHR47926">
    <property type="entry name" value="PENTATRICOPEPTIDE REPEAT-CONTAINING PROTEIN"/>
    <property type="match status" value="1"/>
</dbReference>
<feature type="repeat" description="PPR" evidence="3">
    <location>
        <begin position="197"/>
        <end position="232"/>
    </location>
</feature>
<gene>
    <name evidence="4" type="primary">PCMP-E87</name>
    <name evidence="4" type="ORF">CR513_36570</name>
</gene>
<keyword evidence="1" id="KW-0677">Repeat</keyword>
<reference evidence="4" key="1">
    <citation type="submission" date="2018-05" db="EMBL/GenBank/DDBJ databases">
        <title>Draft genome of Mucuna pruriens seed.</title>
        <authorList>
            <person name="Nnadi N.E."/>
            <person name="Vos R."/>
            <person name="Hasami M.H."/>
            <person name="Devisetty U.K."/>
            <person name="Aguiy J.C."/>
        </authorList>
    </citation>
    <scope>NUCLEOTIDE SEQUENCE [LARGE SCALE GENOMIC DNA]</scope>
    <source>
        <strain evidence="4">JCA_2017</strain>
    </source>
</reference>
<dbReference type="InterPro" id="IPR011990">
    <property type="entry name" value="TPR-like_helical_dom_sf"/>
</dbReference>
<name>A0A371FWB8_MUCPR</name>
<dbReference type="NCBIfam" id="TIGR00756">
    <property type="entry name" value="PPR"/>
    <property type="match status" value="5"/>
</dbReference>
<dbReference type="InterPro" id="IPR046960">
    <property type="entry name" value="PPR_At4g14850-like_plant"/>
</dbReference>
<dbReference type="Pfam" id="PF20431">
    <property type="entry name" value="E_motif"/>
    <property type="match status" value="1"/>
</dbReference>
<organism evidence="4 5">
    <name type="scientific">Mucuna pruriens</name>
    <name type="common">Velvet bean</name>
    <name type="synonym">Dolichos pruriens</name>
    <dbReference type="NCBI Taxonomy" id="157652"/>
    <lineage>
        <taxon>Eukaryota</taxon>
        <taxon>Viridiplantae</taxon>
        <taxon>Streptophyta</taxon>
        <taxon>Embryophyta</taxon>
        <taxon>Tracheophyta</taxon>
        <taxon>Spermatophyta</taxon>
        <taxon>Magnoliopsida</taxon>
        <taxon>eudicotyledons</taxon>
        <taxon>Gunneridae</taxon>
        <taxon>Pentapetalae</taxon>
        <taxon>rosids</taxon>
        <taxon>fabids</taxon>
        <taxon>Fabales</taxon>
        <taxon>Fabaceae</taxon>
        <taxon>Papilionoideae</taxon>
        <taxon>50 kb inversion clade</taxon>
        <taxon>NPAAA clade</taxon>
        <taxon>indigoferoid/millettioid clade</taxon>
        <taxon>Phaseoleae</taxon>
        <taxon>Mucuna</taxon>
    </lineage>
</organism>
<keyword evidence="5" id="KW-1185">Reference proteome</keyword>
<dbReference type="GO" id="GO:0009451">
    <property type="term" value="P:RNA modification"/>
    <property type="evidence" value="ECO:0007669"/>
    <property type="project" value="InterPro"/>
</dbReference>
<dbReference type="Pfam" id="PF13041">
    <property type="entry name" value="PPR_2"/>
    <property type="match status" value="1"/>
</dbReference>
<feature type="non-terminal residue" evidence="4">
    <location>
        <position position="1"/>
    </location>
</feature>
<accession>A0A371FWB8</accession>
<evidence type="ECO:0000256" key="1">
    <source>
        <dbReference type="ARBA" id="ARBA00022737"/>
    </source>
</evidence>
<feature type="repeat" description="PPR" evidence="3">
    <location>
        <begin position="299"/>
        <end position="333"/>
    </location>
</feature>
<feature type="repeat" description="PPR" evidence="3">
    <location>
        <begin position="92"/>
        <end position="122"/>
    </location>
</feature>
<dbReference type="Pfam" id="PF01535">
    <property type="entry name" value="PPR"/>
    <property type="match status" value="8"/>
</dbReference>
<evidence type="ECO:0000256" key="3">
    <source>
        <dbReference type="PROSITE-ProRule" id="PRU00708"/>
    </source>
</evidence>
<dbReference type="OrthoDB" id="185373at2759"/>
<dbReference type="PANTHER" id="PTHR47926:SF431">
    <property type="entry name" value="PENTATRICOPEPTIDE REPEAT-CONTAINING PROTEIN-RELATED"/>
    <property type="match status" value="1"/>
</dbReference>
<dbReference type="InterPro" id="IPR002885">
    <property type="entry name" value="PPR_rpt"/>
</dbReference>
<comment type="similarity">
    <text evidence="2">Belongs to the PPR family. PCMP-E subfamily.</text>
</comment>
<dbReference type="EMBL" id="QJKJ01007597">
    <property type="protein sequence ID" value="RDX82614.1"/>
    <property type="molecule type" value="Genomic_DNA"/>
</dbReference>
<protein>
    <submittedName>
        <fullName evidence="4">Pentatricopeptide repeat-containing protein</fullName>
    </submittedName>
</protein>
<proteinExistence type="inferred from homology"/>
<dbReference type="AlphaFoldDB" id="A0A371FWB8"/>
<dbReference type="FunFam" id="1.25.40.10:FF:000280">
    <property type="entry name" value="Pentatricopeptide repeat-containing protein"/>
    <property type="match status" value="1"/>
</dbReference>
<evidence type="ECO:0000256" key="2">
    <source>
        <dbReference type="ARBA" id="ARBA00061659"/>
    </source>
</evidence>
<dbReference type="PROSITE" id="PS51375">
    <property type="entry name" value="PPR"/>
    <property type="match status" value="5"/>
</dbReference>
<dbReference type="FunFam" id="1.25.40.10:FF:000031">
    <property type="entry name" value="Pentatricopeptide repeat-containing protein mitochondrial"/>
    <property type="match status" value="2"/>
</dbReference>
<evidence type="ECO:0000313" key="5">
    <source>
        <dbReference type="Proteomes" id="UP000257109"/>
    </source>
</evidence>
<comment type="caution">
    <text evidence="4">The sequence shown here is derived from an EMBL/GenBank/DDBJ whole genome shotgun (WGS) entry which is preliminary data.</text>
</comment>
<feature type="repeat" description="PPR" evidence="3">
    <location>
        <begin position="501"/>
        <end position="536"/>
    </location>
</feature>
<dbReference type="Proteomes" id="UP000257109">
    <property type="component" value="Unassembled WGS sequence"/>
</dbReference>
<dbReference type="GO" id="GO:0003723">
    <property type="term" value="F:RNA binding"/>
    <property type="evidence" value="ECO:0007669"/>
    <property type="project" value="InterPro"/>
</dbReference>
<sequence>MDQFPQYLEVGLFSVEIIEVISRSLYMKRRDLLVKLLETCFSKISITQLHSQCLKVGLAHDSFIVTKLNVLYARYASLCHAHKLFEETPRKTVYLWNALLRSYFSEGEWVETLSLFRQMNADVASTEERPDNYTVSIALKSCAGLQKLGLGKMFHGFLKKEKIDNDMFVGSALIELYSKCGQMNDAVKVFMEYPNPDVVLWTSIISGYEQNGSPELALAFFSRMVVLEQVSPDPVTLVSAASACAQLSDFNLGRSVHGFVKRRGFDTKLCLANSVLNFYGKTGSIKSAANLFRNMPNKDIVSWSSMVACYADNAAESNALDLFNEMIDNRVEPNRVTVVSALQACASSSNLEEGIRIHKLAVNYGFELDITACTALMDMYMKCFSPENAIDLFNRMPKKDVVSWAVLFSGYAEIGMAHKSMGVFCNMLSNGTRPDAIALVKILAASSELGILQQAVCLHAFVTKSGFDNNEFIGASLIELYAKCSSIDNANKVFKGMTHKDVVTWSSIIAAYGFHGQGEEALKLFYQMVNHSDVKPNDVTFVSILSACSHAGLIEEGIKMFHVMVNEYQLMPNSEHYGIMVDLLGRMGELDKALDMINDMPMQAGPHVWGTLLGACRIHQNIKMGELVAQNLFPLDPNHAGYYILLSNIYCMDKNWNDAAKLRTLIKKNRLKKIVGQSMVEIKNEVYCFIAGDRFHGESDQIYEMLRKLDAKMREGCDPPVQTQEIQF</sequence>